<keyword evidence="1" id="KW-0812">Transmembrane</keyword>
<accession>A0A0G1TUZ9</accession>
<reference evidence="2 3" key="1">
    <citation type="journal article" date="2015" name="Nature">
        <title>rRNA introns, odd ribosomes, and small enigmatic genomes across a large radiation of phyla.</title>
        <authorList>
            <person name="Brown C.T."/>
            <person name="Hug L.A."/>
            <person name="Thomas B.C."/>
            <person name="Sharon I."/>
            <person name="Castelle C.J."/>
            <person name="Singh A."/>
            <person name="Wilkins M.J."/>
            <person name="Williams K.H."/>
            <person name="Banfield J.F."/>
        </authorList>
    </citation>
    <scope>NUCLEOTIDE SEQUENCE [LARGE SCALE GENOMIC DNA]</scope>
</reference>
<comment type="caution">
    <text evidence="2">The sequence shown here is derived from an EMBL/GenBank/DDBJ whole genome shotgun (WGS) entry which is preliminary data.</text>
</comment>
<evidence type="ECO:0000313" key="3">
    <source>
        <dbReference type="Proteomes" id="UP000034307"/>
    </source>
</evidence>
<proteinExistence type="predicted"/>
<dbReference type="STRING" id="1618358.UX80_C0007G0012"/>
<sequence>MRKKRIDRDIVVILIMSVVTVCAWIGFEVYRAYSRRNIPPVLSKQLMELTPKLDISILGRLESRTP</sequence>
<protein>
    <submittedName>
        <fullName evidence="2">Uncharacterized protein</fullName>
    </submittedName>
</protein>
<keyword evidence="1" id="KW-1133">Transmembrane helix</keyword>
<name>A0A0G1TUZ9_9BACT</name>
<organism evidence="2 3">
    <name type="scientific">Candidatus Amesbacteria bacterium GW2011_GWA2_47_11b</name>
    <dbReference type="NCBI Taxonomy" id="1618358"/>
    <lineage>
        <taxon>Bacteria</taxon>
        <taxon>Candidatus Amesiibacteriota</taxon>
    </lineage>
</organism>
<evidence type="ECO:0000313" key="2">
    <source>
        <dbReference type="EMBL" id="KKU57983.1"/>
    </source>
</evidence>
<gene>
    <name evidence="2" type="ORF">UX80_C0007G0012</name>
</gene>
<feature type="transmembrane region" description="Helical" evidence="1">
    <location>
        <begin position="12"/>
        <end position="33"/>
    </location>
</feature>
<evidence type="ECO:0000256" key="1">
    <source>
        <dbReference type="SAM" id="Phobius"/>
    </source>
</evidence>
<dbReference type="AlphaFoldDB" id="A0A0G1TUZ9"/>
<dbReference type="EMBL" id="LCNO01000007">
    <property type="protein sequence ID" value="KKU57983.1"/>
    <property type="molecule type" value="Genomic_DNA"/>
</dbReference>
<keyword evidence="1" id="KW-0472">Membrane</keyword>
<dbReference type="Proteomes" id="UP000034307">
    <property type="component" value="Unassembled WGS sequence"/>
</dbReference>